<comment type="caution">
    <text evidence="8">The sequence shown here is derived from an EMBL/GenBank/DDBJ whole genome shotgun (WGS) entry which is preliminary data.</text>
</comment>
<dbReference type="PANTHER" id="PTHR33452">
    <property type="entry name" value="OXIDOREDUCTASE CATD-RELATED"/>
    <property type="match status" value="1"/>
</dbReference>
<feature type="transmembrane region" description="Helical" evidence="7">
    <location>
        <begin position="40"/>
        <end position="61"/>
    </location>
</feature>
<keyword evidence="6 7" id="KW-0472">Membrane</keyword>
<evidence type="ECO:0000313" key="9">
    <source>
        <dbReference type="Proteomes" id="UP000615989"/>
    </source>
</evidence>
<evidence type="ECO:0000256" key="5">
    <source>
        <dbReference type="ARBA" id="ARBA00022989"/>
    </source>
</evidence>
<evidence type="ECO:0000313" key="8">
    <source>
        <dbReference type="EMBL" id="NMG23367.1"/>
    </source>
</evidence>
<evidence type="ECO:0000256" key="4">
    <source>
        <dbReference type="ARBA" id="ARBA00022692"/>
    </source>
</evidence>
<proteinExistence type="inferred from homology"/>
<keyword evidence="3" id="KW-1003">Cell membrane</keyword>
<reference evidence="8" key="1">
    <citation type="submission" date="2019-12" db="EMBL/GenBank/DDBJ databases">
        <title>Comparative genomics gives insights into the taxonomy of the Azoarcus-Aromatoleum group and reveals separate origins of nif in the plant-associated Azoarcus and non-plant-associated Aromatoleum sub-groups.</title>
        <authorList>
            <person name="Lafos M."/>
            <person name="Maluk M."/>
            <person name="Batista M."/>
            <person name="Junghare M."/>
            <person name="Carmona M."/>
            <person name="Faoro H."/>
            <person name="Cruz L.M."/>
            <person name="Battistoni F."/>
            <person name="De Souza E."/>
            <person name="Pedrosa F."/>
            <person name="Chen W.-M."/>
            <person name="Poole P.S."/>
            <person name="Dixon R.A."/>
            <person name="James E.K."/>
        </authorList>
    </citation>
    <scope>NUCLEOTIDE SEQUENCE</scope>
    <source>
        <strain evidence="8">LuFRes1</strain>
    </source>
</reference>
<dbReference type="InterPro" id="IPR032808">
    <property type="entry name" value="DoxX"/>
</dbReference>
<gene>
    <name evidence="8" type="ORF">GO606_01275</name>
</gene>
<evidence type="ECO:0000256" key="3">
    <source>
        <dbReference type="ARBA" id="ARBA00022475"/>
    </source>
</evidence>
<dbReference type="InterPro" id="IPR051907">
    <property type="entry name" value="DoxX-like_oxidoreductase"/>
</dbReference>
<protein>
    <submittedName>
        <fullName evidence="8">DoxX family membrane protein</fullName>
    </submittedName>
</protein>
<accession>A0ABX1PFU4</accession>
<keyword evidence="5 7" id="KW-1133">Transmembrane helix</keyword>
<dbReference type="Pfam" id="PF07681">
    <property type="entry name" value="DoxX"/>
    <property type="match status" value="1"/>
</dbReference>
<evidence type="ECO:0000256" key="7">
    <source>
        <dbReference type="SAM" id="Phobius"/>
    </source>
</evidence>
<evidence type="ECO:0000256" key="2">
    <source>
        <dbReference type="ARBA" id="ARBA00006679"/>
    </source>
</evidence>
<dbReference type="PANTHER" id="PTHR33452:SF1">
    <property type="entry name" value="INNER MEMBRANE PROTEIN YPHA-RELATED"/>
    <property type="match status" value="1"/>
</dbReference>
<comment type="similarity">
    <text evidence="2">Belongs to the DoxX family.</text>
</comment>
<dbReference type="EMBL" id="WTVG01000002">
    <property type="protein sequence ID" value="NMG23367.1"/>
    <property type="molecule type" value="Genomic_DNA"/>
</dbReference>
<keyword evidence="4 7" id="KW-0812">Transmembrane</keyword>
<organism evidence="8 9">
    <name type="scientific">Aromatoleum anaerobium</name>
    <dbReference type="NCBI Taxonomy" id="182180"/>
    <lineage>
        <taxon>Bacteria</taxon>
        <taxon>Pseudomonadati</taxon>
        <taxon>Pseudomonadota</taxon>
        <taxon>Betaproteobacteria</taxon>
        <taxon>Rhodocyclales</taxon>
        <taxon>Rhodocyclaceae</taxon>
        <taxon>Aromatoleum</taxon>
    </lineage>
</organism>
<dbReference type="Proteomes" id="UP000615989">
    <property type="component" value="Unassembled WGS sequence"/>
</dbReference>
<evidence type="ECO:0000256" key="6">
    <source>
        <dbReference type="ARBA" id="ARBA00023136"/>
    </source>
</evidence>
<keyword evidence="9" id="KW-1185">Reference proteome</keyword>
<name>A0ABX1PFU4_9RHOO</name>
<feature type="transmembrane region" description="Helical" evidence="7">
    <location>
        <begin position="101"/>
        <end position="123"/>
    </location>
</feature>
<sequence>MMKDFTVLAGRLLLALIFILSGWGKIKGYAGSQQYMESMGVSGALLPLVIFAELGGGLAIAFGLLTRLAAVGLAVFCLLAAAFFHTDFADQMQVIQFMKNLAIAGGFLVLSVHGPGAFSLDAWRQRRT</sequence>
<evidence type="ECO:0000256" key="1">
    <source>
        <dbReference type="ARBA" id="ARBA00004651"/>
    </source>
</evidence>
<feature type="transmembrane region" description="Helical" evidence="7">
    <location>
        <begin position="68"/>
        <end position="86"/>
    </location>
</feature>
<comment type="subcellular location">
    <subcellularLocation>
        <location evidence="1">Cell membrane</location>
        <topology evidence="1">Multi-pass membrane protein</topology>
    </subcellularLocation>
</comment>